<dbReference type="RefSeq" id="WP_338529662.1">
    <property type="nucleotide sequence ID" value="NZ_CP030941.1"/>
</dbReference>
<name>A0ABY5MIU2_9HYPH</name>
<evidence type="ECO:0008006" key="15">
    <source>
        <dbReference type="Google" id="ProtNLM"/>
    </source>
</evidence>
<evidence type="ECO:0000256" key="3">
    <source>
        <dbReference type="ARBA" id="ARBA00004479"/>
    </source>
</evidence>
<evidence type="ECO:0000256" key="7">
    <source>
        <dbReference type="ARBA" id="ARBA00022729"/>
    </source>
</evidence>
<dbReference type="PANTHER" id="PTHR31120">
    <property type="entry name" value="METALLOPROTEASE TIKI"/>
    <property type="match status" value="1"/>
</dbReference>
<evidence type="ECO:0000313" key="13">
    <source>
        <dbReference type="EMBL" id="UUP17312.1"/>
    </source>
</evidence>
<comment type="cofactor">
    <cofactor evidence="1">
        <name>Mn(2+)</name>
        <dbReference type="ChEBI" id="CHEBI:29035"/>
    </cofactor>
</comment>
<evidence type="ECO:0000256" key="4">
    <source>
        <dbReference type="ARBA" id="ARBA00022670"/>
    </source>
</evidence>
<dbReference type="InterPro" id="IPR002816">
    <property type="entry name" value="TraB/PrgY/GumN_fam"/>
</dbReference>
<keyword evidence="6" id="KW-0479">Metal-binding</keyword>
<organism evidence="13 14">
    <name type="scientific">Nitratireductor thuwali</name>
    <dbReference type="NCBI Taxonomy" id="2267699"/>
    <lineage>
        <taxon>Bacteria</taxon>
        <taxon>Pseudomonadati</taxon>
        <taxon>Pseudomonadota</taxon>
        <taxon>Alphaproteobacteria</taxon>
        <taxon>Hyphomicrobiales</taxon>
        <taxon>Phyllobacteriaceae</taxon>
        <taxon>Nitratireductor</taxon>
    </lineage>
</organism>
<keyword evidence="10" id="KW-0482">Metalloprotease</keyword>
<comment type="cofactor">
    <cofactor evidence="2">
        <name>Co(2+)</name>
        <dbReference type="ChEBI" id="CHEBI:48828"/>
    </cofactor>
</comment>
<dbReference type="EMBL" id="CP030941">
    <property type="protein sequence ID" value="UUP17312.1"/>
    <property type="molecule type" value="Genomic_DNA"/>
</dbReference>
<evidence type="ECO:0000256" key="2">
    <source>
        <dbReference type="ARBA" id="ARBA00001941"/>
    </source>
</evidence>
<gene>
    <name evidence="13" type="ORF">NTH_01775</name>
</gene>
<keyword evidence="14" id="KW-1185">Reference proteome</keyword>
<evidence type="ECO:0000313" key="14">
    <source>
        <dbReference type="Proteomes" id="UP001342418"/>
    </source>
</evidence>
<keyword evidence="8" id="KW-0378">Hydrolase</keyword>
<dbReference type="Pfam" id="PF01963">
    <property type="entry name" value="TraB_PrgY_gumN"/>
    <property type="match status" value="1"/>
</dbReference>
<evidence type="ECO:0000256" key="1">
    <source>
        <dbReference type="ARBA" id="ARBA00001936"/>
    </source>
</evidence>
<comment type="subcellular location">
    <subcellularLocation>
        <location evidence="3">Membrane</location>
        <topology evidence="3">Single-pass type I membrane protein</topology>
    </subcellularLocation>
</comment>
<keyword evidence="7" id="KW-0732">Signal</keyword>
<accession>A0ABY5MIU2</accession>
<evidence type="ECO:0000256" key="12">
    <source>
        <dbReference type="ARBA" id="ARBA00023180"/>
    </source>
</evidence>
<keyword evidence="9" id="KW-1133">Transmembrane helix</keyword>
<evidence type="ECO:0000256" key="11">
    <source>
        <dbReference type="ARBA" id="ARBA00023136"/>
    </source>
</evidence>
<reference evidence="13 14" key="1">
    <citation type="submission" date="2018-07" db="EMBL/GenBank/DDBJ databases">
        <title>Genome sequence of Nitratireductor thuwali#1536.</title>
        <authorList>
            <person name="Michoud G."/>
            <person name="Merlino G."/>
            <person name="Sefrji F.O."/>
            <person name="Daffonchio D."/>
        </authorList>
    </citation>
    <scope>NUCLEOTIDE SEQUENCE [LARGE SCALE GENOMIC DNA]</scope>
    <source>
        <strain evidence="14">Nit1536</strain>
    </source>
</reference>
<dbReference type="InterPro" id="IPR040230">
    <property type="entry name" value="TIKI1/2-like"/>
</dbReference>
<evidence type="ECO:0000256" key="10">
    <source>
        <dbReference type="ARBA" id="ARBA00023049"/>
    </source>
</evidence>
<sequence length="355" mass="38337">MRKSSALADRIADTSLWVLAAANVLFVLAFAVTLLFATAPAHSQANETCNGRNLLEAFSRNDPERLAEIEREAGRTPNGKGLLWKIEKDGTAPSFLFGTMHVTDPRVTRLPDAARAAFDEARTVVIETTDILDQQALMAAMVEEPGLMMFPPGEALTDHLTAEQREIVSAALDARGVPLSTVVKMKPWMLVSLIALPACEQARQQAGKPVLDVKLAQDAEAAGKKLAGLESVGEQLRAMASLPMSFHIEGLVSTLSMGGRVDDVIETMIQLYSDGETGMFRPMLERAVPEDGANMGYAEFEAAMVTSRNATMAERMLPMLEKGRAFIAIGAMHLPGKDGLVEKLRQAGYSVTPAR</sequence>
<keyword evidence="12" id="KW-0325">Glycoprotein</keyword>
<keyword evidence="4" id="KW-0645">Protease</keyword>
<dbReference type="Proteomes" id="UP001342418">
    <property type="component" value="Chromosome"/>
</dbReference>
<dbReference type="CDD" id="cd14789">
    <property type="entry name" value="Tiki"/>
    <property type="match status" value="1"/>
</dbReference>
<evidence type="ECO:0000256" key="6">
    <source>
        <dbReference type="ARBA" id="ARBA00022723"/>
    </source>
</evidence>
<proteinExistence type="predicted"/>
<evidence type="ECO:0000256" key="5">
    <source>
        <dbReference type="ARBA" id="ARBA00022692"/>
    </source>
</evidence>
<dbReference type="PANTHER" id="PTHR31120:SF6">
    <property type="entry name" value="METALLOPROTEASE TIKI HOMOLOG"/>
    <property type="match status" value="1"/>
</dbReference>
<evidence type="ECO:0000256" key="8">
    <source>
        <dbReference type="ARBA" id="ARBA00022801"/>
    </source>
</evidence>
<protein>
    <recommendedName>
        <fullName evidence="15">Polysaccharide biosynthesis protein GumN</fullName>
    </recommendedName>
</protein>
<keyword evidence="5" id="KW-0812">Transmembrane</keyword>
<evidence type="ECO:0000256" key="9">
    <source>
        <dbReference type="ARBA" id="ARBA00022989"/>
    </source>
</evidence>
<keyword evidence="11" id="KW-0472">Membrane</keyword>